<evidence type="ECO:0000313" key="3">
    <source>
        <dbReference type="Proteomes" id="UP001176961"/>
    </source>
</evidence>
<accession>A0AA36H2X6</accession>
<sequence length="335" mass="39309">MEVSYETCASSLFMLFLLSYTEQLFCQKTLGSCHSEERYIALTKIKSRLGNQLYQLAAGYGIAQKAQRTYYYVLGGNSITERRVRNYLRRIAETFPKTLRMYKIFKTNEIKQMKIIFAPGERFKRCCLYEDPARFIDHPAKYIQLSQGGAQNALYLEDYLPEIRQFFQFSEIARKRGEADLGALQMGRYILSTTFFDAHKHCDVQSWRASEVPVGICSEDTLYPFTEQIWKGLHHIILFGDDQDFMDSLARILMANNSSRTVHISTYTEMSDFYISSRLCKSFLLSAPTSTMGWWLAFFTKNQNSVYYYKDRRNVEDYKMLTDEFYLKAWHRLNG</sequence>
<keyword evidence="1" id="KW-0732">Signal</keyword>
<evidence type="ECO:0000256" key="1">
    <source>
        <dbReference type="SAM" id="SignalP"/>
    </source>
</evidence>
<dbReference type="InterPro" id="IPR052501">
    <property type="entry name" value="Alpha-1-2_FucT"/>
</dbReference>
<dbReference type="PANTHER" id="PTHR22898">
    <property type="entry name" value="UNCHARACTERIZED GLYCOSOL TRANSFERASE-RELATED"/>
    <property type="match status" value="1"/>
</dbReference>
<dbReference type="Proteomes" id="UP001176961">
    <property type="component" value="Unassembled WGS sequence"/>
</dbReference>
<name>A0AA36H2X6_CYLNA</name>
<protein>
    <submittedName>
        <fullName evidence="2">Uncharacterized protein</fullName>
    </submittedName>
</protein>
<evidence type="ECO:0000313" key="2">
    <source>
        <dbReference type="EMBL" id="CAJ0603136.1"/>
    </source>
</evidence>
<comment type="caution">
    <text evidence="2">The sequence shown here is derived from an EMBL/GenBank/DDBJ whole genome shotgun (WGS) entry which is preliminary data.</text>
</comment>
<dbReference type="AlphaFoldDB" id="A0AA36H2X6"/>
<keyword evidence="3" id="KW-1185">Reference proteome</keyword>
<organism evidence="2 3">
    <name type="scientific">Cylicocyclus nassatus</name>
    <name type="common">Nematode worm</name>
    <dbReference type="NCBI Taxonomy" id="53992"/>
    <lineage>
        <taxon>Eukaryota</taxon>
        <taxon>Metazoa</taxon>
        <taxon>Ecdysozoa</taxon>
        <taxon>Nematoda</taxon>
        <taxon>Chromadorea</taxon>
        <taxon>Rhabditida</taxon>
        <taxon>Rhabditina</taxon>
        <taxon>Rhabditomorpha</taxon>
        <taxon>Strongyloidea</taxon>
        <taxon>Strongylidae</taxon>
        <taxon>Cylicocyclus</taxon>
    </lineage>
</organism>
<feature type="signal peptide" evidence="1">
    <location>
        <begin position="1"/>
        <end position="26"/>
    </location>
</feature>
<proteinExistence type="predicted"/>
<dbReference type="PANTHER" id="PTHR22898:SF4">
    <property type="entry name" value="GALACTOSIDE 2-ALPHA-L-FUCOSYLTRANSFERASE-RELATED"/>
    <property type="match status" value="1"/>
</dbReference>
<reference evidence="2" key="1">
    <citation type="submission" date="2023-07" db="EMBL/GenBank/DDBJ databases">
        <authorList>
            <consortium name="CYATHOMIX"/>
        </authorList>
    </citation>
    <scope>NUCLEOTIDE SEQUENCE</scope>
    <source>
        <strain evidence="2">N/A</strain>
    </source>
</reference>
<gene>
    <name evidence="2" type="ORF">CYNAS_LOCUS15119</name>
</gene>
<dbReference type="EMBL" id="CATQJL010000305">
    <property type="protein sequence ID" value="CAJ0603136.1"/>
    <property type="molecule type" value="Genomic_DNA"/>
</dbReference>
<feature type="chain" id="PRO_5041266600" evidence="1">
    <location>
        <begin position="27"/>
        <end position="335"/>
    </location>
</feature>